<dbReference type="SUPFAM" id="SSF56349">
    <property type="entry name" value="DNA breaking-rejoining enzymes"/>
    <property type="match status" value="1"/>
</dbReference>
<dbReference type="AlphaFoldDB" id="A0A4P7UJX8"/>
<dbReference type="RefSeq" id="WP_136400846.1">
    <property type="nucleotide sequence ID" value="NZ_CP036295.1"/>
</dbReference>
<dbReference type="Pfam" id="PF00589">
    <property type="entry name" value="Phage_integrase"/>
    <property type="match status" value="1"/>
</dbReference>
<dbReference type="EMBL" id="CP036295">
    <property type="protein sequence ID" value="QCC86805.1"/>
    <property type="molecule type" value="Genomic_DNA"/>
</dbReference>
<feature type="domain" description="Tyr recombinase" evidence="2">
    <location>
        <begin position="16"/>
        <end position="194"/>
    </location>
</feature>
<accession>A0A4P7UJX8</accession>
<dbReference type="OrthoDB" id="9788852at2"/>
<gene>
    <name evidence="3" type="ORF">DDIC_13080</name>
    <name evidence="4" type="ORF">DDIC_13125</name>
</gene>
<dbReference type="InterPro" id="IPR013762">
    <property type="entry name" value="Integrase-like_cat_sf"/>
</dbReference>
<name>A0A4P7UJX8_DESDE</name>
<dbReference type="GO" id="GO:0003677">
    <property type="term" value="F:DNA binding"/>
    <property type="evidence" value="ECO:0007669"/>
    <property type="project" value="InterPro"/>
</dbReference>
<dbReference type="Gene3D" id="1.10.443.10">
    <property type="entry name" value="Intergrase catalytic core"/>
    <property type="match status" value="1"/>
</dbReference>
<dbReference type="GO" id="GO:0015074">
    <property type="term" value="P:DNA integration"/>
    <property type="evidence" value="ECO:0007669"/>
    <property type="project" value="InterPro"/>
</dbReference>
<evidence type="ECO:0000313" key="5">
    <source>
        <dbReference type="Proteomes" id="UP000297065"/>
    </source>
</evidence>
<evidence type="ECO:0000256" key="1">
    <source>
        <dbReference type="ARBA" id="ARBA00023172"/>
    </source>
</evidence>
<dbReference type="PANTHER" id="PTHR30349:SF82">
    <property type="entry name" value="INTEGRASE_RECOMBINASE YOEC-RELATED"/>
    <property type="match status" value="1"/>
</dbReference>
<dbReference type="PROSITE" id="PS51898">
    <property type="entry name" value="TYR_RECOMBINASE"/>
    <property type="match status" value="1"/>
</dbReference>
<organism evidence="4 5">
    <name type="scientific">Desulfovibrio desulfuricans</name>
    <dbReference type="NCBI Taxonomy" id="876"/>
    <lineage>
        <taxon>Bacteria</taxon>
        <taxon>Pseudomonadati</taxon>
        <taxon>Thermodesulfobacteriota</taxon>
        <taxon>Desulfovibrionia</taxon>
        <taxon>Desulfovibrionales</taxon>
        <taxon>Desulfovibrionaceae</taxon>
        <taxon>Desulfovibrio</taxon>
    </lineage>
</organism>
<dbReference type="PANTHER" id="PTHR30349">
    <property type="entry name" value="PHAGE INTEGRASE-RELATED"/>
    <property type="match status" value="1"/>
</dbReference>
<evidence type="ECO:0000313" key="3">
    <source>
        <dbReference type="EMBL" id="QCC86796.1"/>
    </source>
</evidence>
<dbReference type="GO" id="GO:0006310">
    <property type="term" value="P:DNA recombination"/>
    <property type="evidence" value="ECO:0007669"/>
    <property type="project" value="UniProtKB-KW"/>
</dbReference>
<dbReference type="Proteomes" id="UP000297065">
    <property type="component" value="Chromosome"/>
</dbReference>
<evidence type="ECO:0000259" key="2">
    <source>
        <dbReference type="PROSITE" id="PS51898"/>
    </source>
</evidence>
<dbReference type="InterPro" id="IPR002104">
    <property type="entry name" value="Integrase_catalytic"/>
</dbReference>
<keyword evidence="1" id="KW-0233">DNA recombination</keyword>
<dbReference type="InterPro" id="IPR011010">
    <property type="entry name" value="DNA_brk_join_enz"/>
</dbReference>
<reference evidence="4 5" key="1">
    <citation type="submission" date="2019-02" db="EMBL/GenBank/DDBJ databases">
        <title>Complete Genome Sequence of Desulfovibrio desulfuricans IC1, a Sulfonate Utilizing Anaerobe.</title>
        <authorList>
            <person name="Day L.A."/>
            <person name="De Leon K.B."/>
            <person name="Wall J.D."/>
        </authorList>
    </citation>
    <scope>NUCLEOTIDE SEQUENCE [LARGE SCALE GENOMIC DNA]</scope>
    <source>
        <strain evidence="4 5">IC1</strain>
    </source>
</reference>
<dbReference type="InterPro" id="IPR050090">
    <property type="entry name" value="Tyrosine_recombinase_XerCD"/>
</dbReference>
<dbReference type="EMBL" id="CP036295">
    <property type="protein sequence ID" value="QCC86796.1"/>
    <property type="molecule type" value="Genomic_DNA"/>
</dbReference>
<sequence>MNNPNHPKNGSSTLVQPIRELSHIQSIKKLLASRPRDLLLFTLGINNGIRTGDLLKLKISHVKYAKPGQAIQIRESKTGKTNTLYINREVYKALRGHLEASNHYDDDYLFQSRRGHQKPLTIMTVNRMIKEWCKTINLEGNYGAHSLRKTFGYIQRTKFGVGFELICKRFNHSSPSVTMRYLGIEDKEVLEILTHEI</sequence>
<protein>
    <submittedName>
        <fullName evidence="4">Site-specific integrase</fullName>
    </submittedName>
</protein>
<evidence type="ECO:0000313" key="4">
    <source>
        <dbReference type="EMBL" id="QCC86805.1"/>
    </source>
</evidence>
<proteinExistence type="predicted"/>